<evidence type="ECO:0000313" key="2">
    <source>
        <dbReference type="Proteomes" id="UP001163321"/>
    </source>
</evidence>
<name>A0ACC0VU62_9STRA</name>
<dbReference type="EMBL" id="CM047586">
    <property type="protein sequence ID" value="KAI9909006.1"/>
    <property type="molecule type" value="Genomic_DNA"/>
</dbReference>
<gene>
    <name evidence="1" type="ORF">PsorP6_015215</name>
</gene>
<accession>A0ACC0VU62</accession>
<proteinExistence type="predicted"/>
<keyword evidence="2" id="KW-1185">Reference proteome</keyword>
<evidence type="ECO:0000313" key="1">
    <source>
        <dbReference type="EMBL" id="KAI9909006.1"/>
    </source>
</evidence>
<comment type="caution">
    <text evidence="1">The sequence shown here is derived from an EMBL/GenBank/DDBJ whole genome shotgun (WGS) entry which is preliminary data.</text>
</comment>
<sequence>MRCKRKQTNRFHVTLDEQQRQALLQLKSIDGTKSRSDSDKGDSMSSEYFPMEDEDSEEDKIEVVGLLSDEIDEERVRVKRKRVQRNQAGESTFKRKTMRVRNPAIEHKSGTRTSCHQTTPDAGMTLKVEPPRDMAKSSVGSVVNIPATTKSASILASPGSSSSQEMEHLSGSKQSENKEQYGKQEDAALNAKNDSKRVVKAAVELLEQIAEWDDEDLLEAETESLDDDEVDTYDGSLGGGSGNGVSESNPLEKSSWIADGDSLSHKPGGAASETETVHRNETAPAPTSEVQHFFDFAPRKRSRRMRLRTNFDTRFISFSVGSNGLRRSRKTIGSPSINNGKSIPTRRCIQLLEEVPVAKGSSRKVKIRW</sequence>
<reference evidence="1 2" key="1">
    <citation type="journal article" date="2022" name="bioRxiv">
        <title>The genome of the oomycete Peronosclerospora sorghi, a cosmopolitan pathogen of maize and sorghum, is inflated with dispersed pseudogenes.</title>
        <authorList>
            <person name="Fletcher K."/>
            <person name="Martin F."/>
            <person name="Isakeit T."/>
            <person name="Cavanaugh K."/>
            <person name="Magill C."/>
            <person name="Michelmore R."/>
        </authorList>
    </citation>
    <scope>NUCLEOTIDE SEQUENCE [LARGE SCALE GENOMIC DNA]</scope>
    <source>
        <strain evidence="1">P6</strain>
    </source>
</reference>
<organism evidence="1 2">
    <name type="scientific">Peronosclerospora sorghi</name>
    <dbReference type="NCBI Taxonomy" id="230839"/>
    <lineage>
        <taxon>Eukaryota</taxon>
        <taxon>Sar</taxon>
        <taxon>Stramenopiles</taxon>
        <taxon>Oomycota</taxon>
        <taxon>Peronosporomycetes</taxon>
        <taxon>Peronosporales</taxon>
        <taxon>Peronosporaceae</taxon>
        <taxon>Peronosclerospora</taxon>
    </lineage>
</organism>
<protein>
    <submittedName>
        <fullName evidence="1">Uncharacterized protein</fullName>
    </submittedName>
</protein>
<dbReference type="Proteomes" id="UP001163321">
    <property type="component" value="Chromosome 7"/>
</dbReference>